<accession>A0ABT1BUQ5</accession>
<protein>
    <recommendedName>
        <fullName evidence="4">Lipoprotein</fullName>
    </recommendedName>
</protein>
<dbReference type="EMBL" id="JAMXLY010000007">
    <property type="protein sequence ID" value="MCO6024809.1"/>
    <property type="molecule type" value="Genomic_DNA"/>
</dbReference>
<keyword evidence="1" id="KW-0175">Coiled coil</keyword>
<comment type="caution">
    <text evidence="2">The sequence shown here is derived from an EMBL/GenBank/DDBJ whole genome shotgun (WGS) entry which is preliminary data.</text>
</comment>
<dbReference type="PROSITE" id="PS51257">
    <property type="entry name" value="PROKAR_LIPOPROTEIN"/>
    <property type="match status" value="1"/>
</dbReference>
<keyword evidence="3" id="KW-1185">Reference proteome</keyword>
<gene>
    <name evidence="2" type="ORF">NG821_02945</name>
</gene>
<name>A0ABT1BUQ5_9BACT</name>
<proteinExistence type="predicted"/>
<dbReference type="RefSeq" id="WP_252760173.1">
    <property type="nucleotide sequence ID" value="NZ_JAMXLY010000007.1"/>
</dbReference>
<evidence type="ECO:0000256" key="1">
    <source>
        <dbReference type="SAM" id="Coils"/>
    </source>
</evidence>
<dbReference type="Proteomes" id="UP001204015">
    <property type="component" value="Unassembled WGS sequence"/>
</dbReference>
<feature type="coiled-coil region" evidence="1">
    <location>
        <begin position="106"/>
        <end position="179"/>
    </location>
</feature>
<sequence length="289" mass="33175">MRKFMLVACLTTAVLLTGCKQEKKKVPNLNKVEQNDSLNKTIAQKNNEINDMMSTLNLIDDGFQQINDAEDRVNLEKAGEGADKSQQLKENIQFIAHRMRQNRALITKLQNQLANSSFKNERLRATMSKTVRNLMKQLNEKDQQLQQLRVELDAKDIHISALDETINNLNTNVSDLQTKNTQSTETISAQDKQLNTAWFVFGTKKELKEQHIIESGKVLQANFNKNYFTKVDIRNNREIKLYSKSAKILTIHPSGSYTLAKDANKQYVLKITNPQIFWSTSKYLVILVK</sequence>
<evidence type="ECO:0008006" key="4">
    <source>
        <dbReference type="Google" id="ProtNLM"/>
    </source>
</evidence>
<organism evidence="2 3">
    <name type="scientific">Segatella cerevisiae</name>
    <dbReference type="NCBI Taxonomy" id="2053716"/>
    <lineage>
        <taxon>Bacteria</taxon>
        <taxon>Pseudomonadati</taxon>
        <taxon>Bacteroidota</taxon>
        <taxon>Bacteroidia</taxon>
        <taxon>Bacteroidales</taxon>
        <taxon>Prevotellaceae</taxon>
        <taxon>Segatella</taxon>
    </lineage>
</organism>
<evidence type="ECO:0000313" key="2">
    <source>
        <dbReference type="EMBL" id="MCO6024809.1"/>
    </source>
</evidence>
<reference evidence="2 3" key="1">
    <citation type="submission" date="2022-06" db="EMBL/GenBank/DDBJ databases">
        <title>A taxonomic note on the genus Prevotella: Description of four novel genera and emended description of the genera Hallella and Xylanibacter.</title>
        <authorList>
            <person name="Hitch T.C.A."/>
        </authorList>
    </citation>
    <scope>NUCLEOTIDE SEQUENCE [LARGE SCALE GENOMIC DNA]</scope>
    <source>
        <strain evidence="2 3">DSM 100619</strain>
    </source>
</reference>
<evidence type="ECO:0000313" key="3">
    <source>
        <dbReference type="Proteomes" id="UP001204015"/>
    </source>
</evidence>